<organism evidence="1 2">
    <name type="scientific">Westerdykella ornata</name>
    <dbReference type="NCBI Taxonomy" id="318751"/>
    <lineage>
        <taxon>Eukaryota</taxon>
        <taxon>Fungi</taxon>
        <taxon>Dikarya</taxon>
        <taxon>Ascomycota</taxon>
        <taxon>Pezizomycotina</taxon>
        <taxon>Dothideomycetes</taxon>
        <taxon>Pleosporomycetidae</taxon>
        <taxon>Pleosporales</taxon>
        <taxon>Sporormiaceae</taxon>
        <taxon>Westerdykella</taxon>
    </lineage>
</organism>
<dbReference type="Proteomes" id="UP000800097">
    <property type="component" value="Unassembled WGS sequence"/>
</dbReference>
<dbReference type="GeneID" id="54553597"/>
<dbReference type="OrthoDB" id="2851338at2759"/>
<reference evidence="1" key="1">
    <citation type="journal article" date="2020" name="Stud. Mycol.">
        <title>101 Dothideomycetes genomes: a test case for predicting lifestyles and emergence of pathogens.</title>
        <authorList>
            <person name="Haridas S."/>
            <person name="Albert R."/>
            <person name="Binder M."/>
            <person name="Bloem J."/>
            <person name="Labutti K."/>
            <person name="Salamov A."/>
            <person name="Andreopoulos B."/>
            <person name="Baker S."/>
            <person name="Barry K."/>
            <person name="Bills G."/>
            <person name="Bluhm B."/>
            <person name="Cannon C."/>
            <person name="Castanera R."/>
            <person name="Culley D."/>
            <person name="Daum C."/>
            <person name="Ezra D."/>
            <person name="Gonzalez J."/>
            <person name="Henrissat B."/>
            <person name="Kuo A."/>
            <person name="Liang C."/>
            <person name="Lipzen A."/>
            <person name="Lutzoni F."/>
            <person name="Magnuson J."/>
            <person name="Mondo S."/>
            <person name="Nolan M."/>
            <person name="Ohm R."/>
            <person name="Pangilinan J."/>
            <person name="Park H.-J."/>
            <person name="Ramirez L."/>
            <person name="Alfaro M."/>
            <person name="Sun H."/>
            <person name="Tritt A."/>
            <person name="Yoshinaga Y."/>
            <person name="Zwiers L.-H."/>
            <person name="Turgeon B."/>
            <person name="Goodwin S."/>
            <person name="Spatafora J."/>
            <person name="Crous P."/>
            <person name="Grigoriev I."/>
        </authorList>
    </citation>
    <scope>NUCLEOTIDE SEQUENCE</scope>
    <source>
        <strain evidence="1">CBS 379.55</strain>
    </source>
</reference>
<dbReference type="AlphaFoldDB" id="A0A6A6J8K6"/>
<protein>
    <submittedName>
        <fullName evidence="1">Uncharacterized protein</fullName>
    </submittedName>
</protein>
<name>A0A6A6J8K6_WESOR</name>
<keyword evidence="2" id="KW-1185">Reference proteome</keyword>
<evidence type="ECO:0000313" key="1">
    <source>
        <dbReference type="EMBL" id="KAF2272705.1"/>
    </source>
</evidence>
<sequence length="252" mass="28968">MHASPPSSYTTLSGPGLVVMFGTVTPDCPVSEETLNEWLDEEYIPRLLATHALRSAARYKAANPHFSRQIMIIYQVTNLSLLNDPKVKNVPRTSKRFPTDDPIETWVPFEIRVYSWVQIYTRQVYPDDAATKIIYTAIEPGEGEEEELDAWYREEYNQQMSEQPGWIRTSRWRHRYTRLSSGEMVQRPSILALHEFAEGEQLGRNVEPLQPITNWTRRVMAHAKEIDAAIFIKPSATDKAMPPHPSPVQSRS</sequence>
<proteinExistence type="predicted"/>
<dbReference type="EMBL" id="ML986517">
    <property type="protein sequence ID" value="KAF2272705.1"/>
    <property type="molecule type" value="Genomic_DNA"/>
</dbReference>
<dbReference type="RefSeq" id="XP_033650244.1">
    <property type="nucleotide sequence ID" value="XM_033800422.1"/>
</dbReference>
<accession>A0A6A6J8K6</accession>
<gene>
    <name evidence="1" type="ORF">EI97DRAFT_452788</name>
</gene>
<evidence type="ECO:0000313" key="2">
    <source>
        <dbReference type="Proteomes" id="UP000800097"/>
    </source>
</evidence>